<evidence type="ECO:0000256" key="3">
    <source>
        <dbReference type="ARBA" id="ARBA00023125"/>
    </source>
</evidence>
<dbReference type="Pfam" id="PF00126">
    <property type="entry name" value="HTH_1"/>
    <property type="match status" value="1"/>
</dbReference>
<evidence type="ECO:0000256" key="2">
    <source>
        <dbReference type="ARBA" id="ARBA00023015"/>
    </source>
</evidence>
<dbReference type="FunFam" id="1.10.10.10:FF:000038">
    <property type="entry name" value="Glycine cleavage system transcriptional activator"/>
    <property type="match status" value="1"/>
</dbReference>
<dbReference type="PRINTS" id="PR00039">
    <property type="entry name" value="HTHLYSR"/>
</dbReference>
<dbReference type="InterPro" id="IPR036388">
    <property type="entry name" value="WH-like_DNA-bd_sf"/>
</dbReference>
<dbReference type="Gene3D" id="1.10.10.10">
    <property type="entry name" value="Winged helix-like DNA-binding domain superfamily/Winged helix DNA-binding domain"/>
    <property type="match status" value="1"/>
</dbReference>
<comment type="similarity">
    <text evidence="1">Belongs to the LysR transcriptional regulatory family.</text>
</comment>
<dbReference type="EMBL" id="DMVW01000189">
    <property type="protein sequence ID" value="HAR54102.1"/>
    <property type="molecule type" value="Genomic_DNA"/>
</dbReference>
<sequence length="296" mass="32792">MSRPDLPPLTWLRAYEAAARHLSFTLAAKELNLTQSAISQHVRSLETWLGHDLFLRRTRALSLTEAGANYLPVVREAFQLLAGGTRALVGGDRGHRLRLNCNMSFAAYWLAPRMGRLREALPWLQLHVMTATWGPQMEPGNTDFEIWFLRPEEMSADAELLFTESLSPVCAPGFAGDAPDWLRDPLMDCAGVLSGWHSWAEAAGRPLAPGQRVELMSTYVISLSAAINGQGLAMGQGFMTRALQATSQLIEPWPDQRLPLSEVYFMIPPPRHAETPASRAFADWLRAEVAADTQTA</sequence>
<dbReference type="PANTHER" id="PTHR30537:SF74">
    <property type="entry name" value="HTH-TYPE TRANSCRIPTIONAL REGULATOR TRPI"/>
    <property type="match status" value="1"/>
</dbReference>
<keyword evidence="3" id="KW-0238">DNA-binding</keyword>
<accession>A0A348WHU0</accession>
<dbReference type="GO" id="GO:0006351">
    <property type="term" value="P:DNA-templated transcription"/>
    <property type="evidence" value="ECO:0007669"/>
    <property type="project" value="TreeGrafter"/>
</dbReference>
<dbReference type="InterPro" id="IPR058163">
    <property type="entry name" value="LysR-type_TF_proteobact-type"/>
</dbReference>
<dbReference type="SUPFAM" id="SSF46785">
    <property type="entry name" value="Winged helix' DNA-binding domain"/>
    <property type="match status" value="1"/>
</dbReference>
<dbReference type="InterPro" id="IPR005119">
    <property type="entry name" value="LysR_subst-bd"/>
</dbReference>
<dbReference type="GO" id="GO:0043565">
    <property type="term" value="F:sequence-specific DNA binding"/>
    <property type="evidence" value="ECO:0007669"/>
    <property type="project" value="TreeGrafter"/>
</dbReference>
<evidence type="ECO:0000313" key="7">
    <source>
        <dbReference type="Proteomes" id="UP000264719"/>
    </source>
</evidence>
<keyword evidence="2" id="KW-0805">Transcription regulation</keyword>
<reference evidence="6 7" key="1">
    <citation type="journal article" date="2018" name="Nat. Biotechnol.">
        <title>A standardized bacterial taxonomy based on genome phylogeny substantially revises the tree of life.</title>
        <authorList>
            <person name="Parks D.H."/>
            <person name="Chuvochina M."/>
            <person name="Waite D.W."/>
            <person name="Rinke C."/>
            <person name="Skarshewski A."/>
            <person name="Chaumeil P.A."/>
            <person name="Hugenholtz P."/>
        </authorList>
    </citation>
    <scope>NUCLEOTIDE SEQUENCE [LARGE SCALE GENOMIC DNA]</scope>
    <source>
        <strain evidence="6">UBA9169</strain>
    </source>
</reference>
<organism evidence="6 7">
    <name type="scientific">Roseovarius nubinhibens</name>
    <dbReference type="NCBI Taxonomy" id="314263"/>
    <lineage>
        <taxon>Bacteria</taxon>
        <taxon>Pseudomonadati</taxon>
        <taxon>Pseudomonadota</taxon>
        <taxon>Alphaproteobacteria</taxon>
        <taxon>Rhodobacterales</taxon>
        <taxon>Roseobacteraceae</taxon>
        <taxon>Roseovarius</taxon>
    </lineage>
</organism>
<dbReference type="AlphaFoldDB" id="A0A348WHU0"/>
<dbReference type="GO" id="GO:0003700">
    <property type="term" value="F:DNA-binding transcription factor activity"/>
    <property type="evidence" value="ECO:0007669"/>
    <property type="project" value="InterPro"/>
</dbReference>
<evidence type="ECO:0000313" key="6">
    <source>
        <dbReference type="EMBL" id="HAR54102.1"/>
    </source>
</evidence>
<dbReference type="PANTHER" id="PTHR30537">
    <property type="entry name" value="HTH-TYPE TRANSCRIPTIONAL REGULATOR"/>
    <property type="match status" value="1"/>
</dbReference>
<dbReference type="PROSITE" id="PS50931">
    <property type="entry name" value="HTH_LYSR"/>
    <property type="match status" value="1"/>
</dbReference>
<proteinExistence type="inferred from homology"/>
<protein>
    <submittedName>
        <fullName evidence="6">LysR family transcriptional regulator</fullName>
    </submittedName>
</protein>
<dbReference type="Gene3D" id="3.40.190.10">
    <property type="entry name" value="Periplasmic binding protein-like II"/>
    <property type="match status" value="2"/>
</dbReference>
<dbReference type="Proteomes" id="UP000264719">
    <property type="component" value="Unassembled WGS sequence"/>
</dbReference>
<dbReference type="InterPro" id="IPR000847">
    <property type="entry name" value="LysR_HTH_N"/>
</dbReference>
<dbReference type="RefSeq" id="WP_339856495.1">
    <property type="nucleotide sequence ID" value="NZ_CAXAXR010000042.1"/>
</dbReference>
<dbReference type="Pfam" id="PF03466">
    <property type="entry name" value="LysR_substrate"/>
    <property type="match status" value="1"/>
</dbReference>
<comment type="caution">
    <text evidence="6">The sequence shown here is derived from an EMBL/GenBank/DDBJ whole genome shotgun (WGS) entry which is preliminary data.</text>
</comment>
<keyword evidence="4" id="KW-0804">Transcription</keyword>
<gene>
    <name evidence="6" type="ORF">DCS45_19830</name>
</gene>
<feature type="domain" description="HTH lysR-type" evidence="5">
    <location>
        <begin position="7"/>
        <end position="64"/>
    </location>
</feature>
<dbReference type="InterPro" id="IPR036390">
    <property type="entry name" value="WH_DNA-bd_sf"/>
</dbReference>
<dbReference type="SUPFAM" id="SSF53850">
    <property type="entry name" value="Periplasmic binding protein-like II"/>
    <property type="match status" value="1"/>
</dbReference>
<evidence type="ECO:0000256" key="1">
    <source>
        <dbReference type="ARBA" id="ARBA00009437"/>
    </source>
</evidence>
<name>A0A348WHU0_9RHOB</name>
<evidence type="ECO:0000256" key="4">
    <source>
        <dbReference type="ARBA" id="ARBA00023163"/>
    </source>
</evidence>
<evidence type="ECO:0000259" key="5">
    <source>
        <dbReference type="PROSITE" id="PS50931"/>
    </source>
</evidence>